<feature type="compositionally biased region" description="Acidic residues" evidence="1">
    <location>
        <begin position="30"/>
        <end position="49"/>
    </location>
</feature>
<dbReference type="Gene3D" id="2.120.10.30">
    <property type="entry name" value="TolB, C-terminal domain"/>
    <property type="match status" value="1"/>
</dbReference>
<dbReference type="SUPFAM" id="SSF50952">
    <property type="entry name" value="Soluble quinoprotein glucose dehydrogenase"/>
    <property type="match status" value="1"/>
</dbReference>
<dbReference type="EMBL" id="FOGV01000009">
    <property type="protein sequence ID" value="SER93608.1"/>
    <property type="molecule type" value="Genomic_DNA"/>
</dbReference>
<feature type="region of interest" description="Disordered" evidence="1">
    <location>
        <begin position="28"/>
        <end position="49"/>
    </location>
</feature>
<dbReference type="AlphaFoldDB" id="A0A1H9T906"/>
<evidence type="ECO:0000256" key="1">
    <source>
        <dbReference type="SAM" id="MobiDB-lite"/>
    </source>
</evidence>
<reference evidence="4" key="1">
    <citation type="submission" date="2016-10" db="EMBL/GenBank/DDBJ databases">
        <authorList>
            <person name="de Groot N.N."/>
        </authorList>
    </citation>
    <scope>NUCLEOTIDE SEQUENCE [LARGE SCALE GENOMIC DNA]</scope>
    <source>
        <strain evidence="4">10nlg</strain>
    </source>
</reference>
<accession>A0A1H9T906</accession>
<proteinExistence type="predicted"/>
<name>A0A1H9T906_9BACI</name>
<evidence type="ECO:0000313" key="3">
    <source>
        <dbReference type="EMBL" id="SER93608.1"/>
    </source>
</evidence>
<dbReference type="OrthoDB" id="9770043at2"/>
<dbReference type="PANTHER" id="PTHR19328">
    <property type="entry name" value="HEDGEHOG-INTERACTING PROTEIN"/>
    <property type="match status" value="1"/>
</dbReference>
<organism evidence="3 4">
    <name type="scientific">Salisediminibacterium halotolerans</name>
    <dbReference type="NCBI Taxonomy" id="517425"/>
    <lineage>
        <taxon>Bacteria</taxon>
        <taxon>Bacillati</taxon>
        <taxon>Bacillota</taxon>
        <taxon>Bacilli</taxon>
        <taxon>Bacillales</taxon>
        <taxon>Bacillaceae</taxon>
        <taxon>Salisediminibacterium</taxon>
    </lineage>
</organism>
<feature type="domain" description="Glucose/Sorbosone dehydrogenase" evidence="2">
    <location>
        <begin position="69"/>
        <end position="360"/>
    </location>
</feature>
<evidence type="ECO:0000313" key="4">
    <source>
        <dbReference type="Proteomes" id="UP000199318"/>
    </source>
</evidence>
<protein>
    <submittedName>
        <fullName evidence="3">Glucose/arabinose dehydrogenase, beta-propeller fold</fullName>
    </submittedName>
</protein>
<dbReference type="InterPro" id="IPR011041">
    <property type="entry name" value="Quinoprot_gluc/sorb_DH_b-prop"/>
</dbReference>
<dbReference type="STRING" id="1464123.SAMN05444126_10941"/>
<sequence>MSEGLWHPVHLAGSLILLLAACGDGNDNAGVDEENDEENTAAEDGGEDERDITELTAEDWDVETVASDLEVPWSLAIADDLYIMPSRDGHIIEVQDNETEQTELETSDPIAHEGEGGLLGFILAEDESEVLRGFAYYTYSGETELKNRIVALEKQNGTWAETDILLDQIPGSRIHNGGRLALGPDGYLYATAGDANVPDLAQDKTNLAGSILRLTPDGDVPDDNPYDDSYVYSYGHRNAQGLAWNSEEELYSSEHGPTAQDEINIIEAGNNYGWPEIEGDESADGLEDPAIHSGNETWAPSGTAFYEDVLLVTGLRGESLYAYDEEAGEMATVFDGEGRLRDVKTDGEYVYLLTNNTDGRGSPGDDDDRLLRLSIDE</sequence>
<dbReference type="Proteomes" id="UP000199318">
    <property type="component" value="Unassembled WGS sequence"/>
</dbReference>
<keyword evidence="4" id="KW-1185">Reference proteome</keyword>
<dbReference type="InterPro" id="IPR011042">
    <property type="entry name" value="6-blade_b-propeller_TolB-like"/>
</dbReference>
<dbReference type="InterPro" id="IPR012938">
    <property type="entry name" value="Glc/Sorbosone_DH"/>
</dbReference>
<evidence type="ECO:0000259" key="2">
    <source>
        <dbReference type="Pfam" id="PF07995"/>
    </source>
</evidence>
<dbReference type="Pfam" id="PF07995">
    <property type="entry name" value="GSDH"/>
    <property type="match status" value="1"/>
</dbReference>
<comment type="caution">
    <text evidence="3">The sequence shown here is derived from an EMBL/GenBank/DDBJ whole genome shotgun (WGS) entry which is preliminary data.</text>
</comment>
<dbReference type="RefSeq" id="WP_093072652.1">
    <property type="nucleotide sequence ID" value="NZ_FOGV01000009.1"/>
</dbReference>
<dbReference type="PANTHER" id="PTHR19328:SF13">
    <property type="entry name" value="HIPL1 PROTEIN"/>
    <property type="match status" value="1"/>
</dbReference>
<gene>
    <name evidence="3" type="ORF">SAMN05444126_10941</name>
</gene>